<dbReference type="Proteomes" id="UP000199645">
    <property type="component" value="Unassembled WGS sequence"/>
</dbReference>
<reference evidence="1 2" key="1">
    <citation type="submission" date="2016-10" db="EMBL/GenBank/DDBJ databases">
        <authorList>
            <person name="de Groot N.N."/>
        </authorList>
    </citation>
    <scope>NUCLEOTIDE SEQUENCE [LARGE SCALE GENOMIC DNA]</scope>
    <source>
        <strain evidence="1 2">DSM 43019</strain>
    </source>
</reference>
<dbReference type="EMBL" id="FONV01000026">
    <property type="protein sequence ID" value="SFF86517.1"/>
    <property type="molecule type" value="Genomic_DNA"/>
</dbReference>
<dbReference type="AlphaFoldDB" id="A0A1I2MAF6"/>
<accession>A0A1I2MAF6</accession>
<sequence>MSGVHSLVEAVKTGRVLIRSVDGSEVELWDPHELQWGEHVAMVRLALTASFPTRVPVPKAPQARIYYDDQLALGRPFQIVITQHGCITARLKFAAVATWEVRPTLFPAPESPTR</sequence>
<proteinExistence type="predicted"/>
<evidence type="ECO:0000313" key="1">
    <source>
        <dbReference type="EMBL" id="SFF86517.1"/>
    </source>
</evidence>
<evidence type="ECO:0000313" key="2">
    <source>
        <dbReference type="Proteomes" id="UP000199645"/>
    </source>
</evidence>
<dbReference type="RefSeq" id="WP_143134157.1">
    <property type="nucleotide sequence ID" value="NZ_BOMT01000107.1"/>
</dbReference>
<name>A0A1I2MAF6_9ACTN</name>
<organism evidence="1 2">
    <name type="scientific">Actinoplanes philippinensis</name>
    <dbReference type="NCBI Taxonomy" id="35752"/>
    <lineage>
        <taxon>Bacteria</taxon>
        <taxon>Bacillati</taxon>
        <taxon>Actinomycetota</taxon>
        <taxon>Actinomycetes</taxon>
        <taxon>Micromonosporales</taxon>
        <taxon>Micromonosporaceae</taxon>
        <taxon>Actinoplanes</taxon>
    </lineage>
</organism>
<protein>
    <submittedName>
        <fullName evidence="1">Uncharacterized protein</fullName>
    </submittedName>
</protein>
<keyword evidence="2" id="KW-1185">Reference proteome</keyword>
<gene>
    <name evidence="1" type="ORF">SAMN05421541_12672</name>
</gene>